<dbReference type="Proteomes" id="UP000094056">
    <property type="component" value="Unassembled WGS sequence"/>
</dbReference>
<reference evidence="1 2" key="1">
    <citation type="submission" date="2016-07" db="EMBL/GenBank/DDBJ databases">
        <title>Draft genome of Scalindua rubra, obtained from a brine-seawater interface in the Red Sea, sheds light on salt adaptation in anammox bacteria.</title>
        <authorList>
            <person name="Speth D.R."/>
            <person name="Lagkouvardos I."/>
            <person name="Wang Y."/>
            <person name="Qian P.-Y."/>
            <person name="Dutilh B.E."/>
            <person name="Jetten M.S."/>
        </authorList>
    </citation>
    <scope>NUCLEOTIDE SEQUENCE [LARGE SCALE GENOMIC DNA]</scope>
    <source>
        <strain evidence="1">BSI-1</strain>
    </source>
</reference>
<sequence>MSKLDRITVNPKVFQGQPCIRNMRIPVSLIVKLVSVNKTTDEIISDYPELEKEDIKQALEFAAWVTSEKTYPLMEQK</sequence>
<dbReference type="AlphaFoldDB" id="A0A1E3X536"/>
<gene>
    <name evidence="1" type="ORF">SCARUB_04157</name>
</gene>
<comment type="caution">
    <text evidence="1">The sequence shown here is derived from an EMBL/GenBank/DDBJ whole genome shotgun (WGS) entry which is preliminary data.</text>
</comment>
<dbReference type="InterPro" id="IPR036388">
    <property type="entry name" value="WH-like_DNA-bd_sf"/>
</dbReference>
<dbReference type="PANTHER" id="PTHR34849">
    <property type="entry name" value="SSL5025 PROTEIN"/>
    <property type="match status" value="1"/>
</dbReference>
<dbReference type="Pfam" id="PF04255">
    <property type="entry name" value="DUF433"/>
    <property type="match status" value="1"/>
</dbReference>
<dbReference type="EMBL" id="MAYW01000183">
    <property type="protein sequence ID" value="ODS30727.1"/>
    <property type="molecule type" value="Genomic_DNA"/>
</dbReference>
<dbReference type="PANTHER" id="PTHR34849:SF3">
    <property type="entry name" value="SSR2962 PROTEIN"/>
    <property type="match status" value="1"/>
</dbReference>
<accession>A0A1E3X536</accession>
<dbReference type="InterPro" id="IPR009057">
    <property type="entry name" value="Homeodomain-like_sf"/>
</dbReference>
<evidence type="ECO:0008006" key="3">
    <source>
        <dbReference type="Google" id="ProtNLM"/>
    </source>
</evidence>
<dbReference type="SUPFAM" id="SSF46689">
    <property type="entry name" value="Homeodomain-like"/>
    <property type="match status" value="1"/>
</dbReference>
<dbReference type="InterPro" id="IPR007367">
    <property type="entry name" value="DUF433"/>
</dbReference>
<name>A0A1E3X536_9BACT</name>
<evidence type="ECO:0000313" key="2">
    <source>
        <dbReference type="Proteomes" id="UP000094056"/>
    </source>
</evidence>
<dbReference type="Gene3D" id="1.10.10.10">
    <property type="entry name" value="Winged helix-like DNA-binding domain superfamily/Winged helix DNA-binding domain"/>
    <property type="match status" value="1"/>
</dbReference>
<organism evidence="1 2">
    <name type="scientific">Candidatus Scalindua rubra</name>
    <dbReference type="NCBI Taxonomy" id="1872076"/>
    <lineage>
        <taxon>Bacteria</taxon>
        <taxon>Pseudomonadati</taxon>
        <taxon>Planctomycetota</taxon>
        <taxon>Candidatus Brocadiia</taxon>
        <taxon>Candidatus Brocadiales</taxon>
        <taxon>Candidatus Scalinduaceae</taxon>
        <taxon>Candidatus Scalindua</taxon>
    </lineage>
</organism>
<protein>
    <recommendedName>
        <fullName evidence="3">DUF433 domain-containing protein</fullName>
    </recommendedName>
</protein>
<evidence type="ECO:0000313" key="1">
    <source>
        <dbReference type="EMBL" id="ODS30727.1"/>
    </source>
</evidence>
<proteinExistence type="predicted"/>